<dbReference type="EMBL" id="AFLV02000039">
    <property type="protein sequence ID" value="EKR64573.1"/>
    <property type="molecule type" value="Genomic_DNA"/>
</dbReference>
<accession>A0A828Z2M4</accession>
<dbReference type="AlphaFoldDB" id="A0A828Z2M4"/>
<reference evidence="1 2" key="1">
    <citation type="submission" date="2012-10" db="EMBL/GenBank/DDBJ databases">
        <authorList>
            <person name="Harkins D.M."/>
            <person name="Durkin A.S."/>
            <person name="Brinkac L.M."/>
            <person name="Haft D.H."/>
            <person name="Selengut J.D."/>
            <person name="Sanka R."/>
            <person name="DePew J."/>
            <person name="Purushe J."/>
            <person name="Whelen A.C."/>
            <person name="Vinetz J.M."/>
            <person name="Sutton G.G."/>
            <person name="Nierman W.C."/>
            <person name="Fouts D.E."/>
        </authorList>
    </citation>
    <scope>NUCLEOTIDE SEQUENCE [LARGE SCALE GENOMIC DNA]</scope>
    <source>
        <strain evidence="1 2">2006001853</strain>
    </source>
</reference>
<gene>
    <name evidence="1" type="ORF">LEP1GSC036_2714</name>
</gene>
<name>A0A828Z2M4_9LEPT</name>
<evidence type="ECO:0000313" key="1">
    <source>
        <dbReference type="EMBL" id="EKR64573.1"/>
    </source>
</evidence>
<sequence length="42" mass="4988">MSDFLFFSENWTKGLSKTIFSMEISKKTIHLFIRNSAKKFVE</sequence>
<protein>
    <submittedName>
        <fullName evidence="1">Uncharacterized protein</fullName>
    </submittedName>
</protein>
<dbReference type="Proteomes" id="UP000001338">
    <property type="component" value="Unassembled WGS sequence"/>
</dbReference>
<organism evidence="1 2">
    <name type="scientific">Leptospira weilii str. 2006001853</name>
    <dbReference type="NCBI Taxonomy" id="1001589"/>
    <lineage>
        <taxon>Bacteria</taxon>
        <taxon>Pseudomonadati</taxon>
        <taxon>Spirochaetota</taxon>
        <taxon>Spirochaetia</taxon>
        <taxon>Leptospirales</taxon>
        <taxon>Leptospiraceae</taxon>
        <taxon>Leptospira</taxon>
    </lineage>
</organism>
<proteinExistence type="predicted"/>
<evidence type="ECO:0000313" key="2">
    <source>
        <dbReference type="Proteomes" id="UP000001338"/>
    </source>
</evidence>
<comment type="caution">
    <text evidence="1">The sequence shown here is derived from an EMBL/GenBank/DDBJ whole genome shotgun (WGS) entry which is preliminary data.</text>
</comment>